<dbReference type="EMBL" id="JAPUAC010000004">
    <property type="protein sequence ID" value="MCZ2654036.1"/>
    <property type="molecule type" value="Genomic_DNA"/>
</dbReference>
<evidence type="ECO:0000313" key="5">
    <source>
        <dbReference type="EMBL" id="QKH86549.1"/>
    </source>
</evidence>
<dbReference type="Proteomes" id="UP000501467">
    <property type="component" value="Chromosome"/>
</dbReference>
<organism evidence="6 8">
    <name type="scientific">Bacteroides fragilis</name>
    <dbReference type="NCBI Taxonomy" id="817"/>
    <lineage>
        <taxon>Bacteria</taxon>
        <taxon>Pseudomonadati</taxon>
        <taxon>Bacteroidota</taxon>
        <taxon>Bacteroidia</taxon>
        <taxon>Bacteroidales</taxon>
        <taxon>Bacteroidaceae</taxon>
        <taxon>Bacteroides</taxon>
    </lineage>
</organism>
<reference evidence="2" key="5">
    <citation type="submission" date="2022-12" db="EMBL/GenBank/DDBJ databases">
        <title>Development of a Multilocus Sequence Typing Scheme for Bacteroides fragilis Based on Whole Genome Sequencing Data and Clinical Application.</title>
        <authorList>
            <person name="Nielsen F.D."/>
            <person name="Justesen U.S."/>
        </authorList>
    </citation>
    <scope>NUCLEOTIDE SEQUENCE</scope>
    <source>
        <strain evidence="3">BF_AM_ODE_DK_2015_4</strain>
        <strain evidence="2">BF_BC_ODE_DK_2015_2</strain>
    </source>
</reference>
<dbReference type="RefSeq" id="WP_005781232.1">
    <property type="nucleotide sequence ID" value="NZ_CP018937.1"/>
</dbReference>
<name>A0A081U714_BACFG</name>
<reference evidence="4" key="1">
    <citation type="book" date="2014" name="THE 24TH EUROPEAN CONGRESS OF CLINICAL MICROBIOLOGY AND INFECTIOUS DISEASES" publisher="ECCMID 2014" city="Barcelona, Spain">
        <title>Identification of resistance genes in three multidrug-resistant Bacteroides fragilis isolates by whole genome sequencing.</title>
        <editorList>
            <person name="Unknown"/>
            <person name="A."/>
        </editorList>
        <authorList>
            <person name="Sydenham T.V."/>
            <person name="Hasman H."/>
            <person name="Wang M."/>
            <person name="Soki J."/>
            <person name="Nagy E."/>
            <person name="Justesen U.S."/>
        </authorList>
    </citation>
    <scope>NUCLEOTIDE SEQUENCE</scope>
    <source>
        <strain evidence="4">DCMSKEJBY0001B</strain>
    </source>
</reference>
<accession>A0A081U714</accession>
<dbReference type="Pfam" id="PF20558">
    <property type="entry name" value="DUF6769"/>
    <property type="match status" value="1"/>
</dbReference>
<evidence type="ECO:0000313" key="8">
    <source>
        <dbReference type="Proteomes" id="UP000266644"/>
    </source>
</evidence>
<gene>
    <name evidence="6" type="ORF">DW228_09180</name>
    <name evidence="4" type="ORF">EC80_022485</name>
    <name evidence="5" type="ORF">FOC69_20240</name>
    <name evidence="2" type="ORF">O1422_07655</name>
    <name evidence="3" type="ORF">O1433_12690</name>
</gene>
<dbReference type="EMBL" id="JAPTZU010000006">
    <property type="protein sequence ID" value="MCZ2688355.1"/>
    <property type="molecule type" value="Genomic_DNA"/>
</dbReference>
<keyword evidence="1" id="KW-0812">Transmembrane</keyword>
<dbReference type="EMBL" id="CP036546">
    <property type="protein sequence ID" value="QCQ47388.1"/>
    <property type="molecule type" value="Genomic_DNA"/>
</dbReference>
<evidence type="ECO:0000313" key="9">
    <source>
        <dbReference type="Proteomes" id="UP000501467"/>
    </source>
</evidence>
<dbReference type="AlphaFoldDB" id="A0A081U714"/>
<reference evidence="5 9" key="4">
    <citation type="submission" date="2020-05" db="EMBL/GenBank/DDBJ databases">
        <title>FDA dAtabase for Regulatory Grade micrObial Sequences (FDA-ARGOS): Supporting development and validation of Infectious Disease Dx tests.</title>
        <authorList>
            <person name="Bojja K."/>
            <person name="Kessler A."/>
            <person name="Tallon L."/>
            <person name="Sadzewicz L."/>
            <person name="Zhao X."/>
            <person name="Vavikolanu K."/>
            <person name="Mehta A."/>
            <person name="Aluvathingal J."/>
            <person name="Nadendla S."/>
            <person name="Myers T."/>
            <person name="Yan Y."/>
            <person name="Sichtig H."/>
        </authorList>
    </citation>
    <scope>NUCLEOTIDE SEQUENCE [LARGE SCALE GENOMIC DNA]</scope>
    <source>
        <strain evidence="5 9">FDAARGOS_763</strain>
    </source>
</reference>
<dbReference type="Proteomes" id="UP001075704">
    <property type="component" value="Unassembled WGS sequence"/>
</dbReference>
<dbReference type="OrthoDB" id="996714at2"/>
<reference evidence="4 7" key="3">
    <citation type="submission" date="2019-03" db="EMBL/GenBank/DDBJ databases">
        <title>Complete genome assembly of MDR B. fragilis.</title>
        <authorList>
            <person name="Sydenham T.V."/>
            <person name="Hasman H."/>
            <person name="Justesen U.S."/>
        </authorList>
    </citation>
    <scope>NUCLEOTIDE SEQUENCE [LARGE SCALE GENOMIC DNA]</scope>
    <source>
        <strain evidence="4 7">DCMSKEJBY0001B</strain>
    </source>
</reference>
<evidence type="ECO:0000313" key="6">
    <source>
        <dbReference type="EMBL" id="RHH12251.1"/>
    </source>
</evidence>
<evidence type="ECO:0000256" key="1">
    <source>
        <dbReference type="SAM" id="Phobius"/>
    </source>
</evidence>
<dbReference type="Proteomes" id="UP000266644">
    <property type="component" value="Unassembled WGS sequence"/>
</dbReference>
<evidence type="ECO:0008006" key="10">
    <source>
        <dbReference type="Google" id="ProtNLM"/>
    </source>
</evidence>
<evidence type="ECO:0000313" key="7">
    <source>
        <dbReference type="Proteomes" id="UP000036847"/>
    </source>
</evidence>
<keyword evidence="1" id="KW-1133">Transmembrane helix</keyword>
<dbReference type="Proteomes" id="UP001079672">
    <property type="component" value="Unassembled WGS sequence"/>
</dbReference>
<keyword evidence="1" id="KW-0472">Membrane</keyword>
<reference evidence="6 8" key="2">
    <citation type="submission" date="2018-08" db="EMBL/GenBank/DDBJ databases">
        <title>A genome reference for cultivated species of the human gut microbiota.</title>
        <authorList>
            <person name="Zou Y."/>
            <person name="Xue W."/>
            <person name="Luo G."/>
        </authorList>
    </citation>
    <scope>NUCLEOTIDE SEQUENCE [LARGE SCALE GENOMIC DNA]</scope>
    <source>
        <strain evidence="6 8">AM18-6</strain>
    </source>
</reference>
<evidence type="ECO:0000313" key="2">
    <source>
        <dbReference type="EMBL" id="MCZ2654036.1"/>
    </source>
</evidence>
<evidence type="ECO:0000313" key="4">
    <source>
        <dbReference type="EMBL" id="QCQ47388.1"/>
    </source>
</evidence>
<dbReference type="InterPro" id="IPR046660">
    <property type="entry name" value="DUF6769"/>
</dbReference>
<dbReference type="Proteomes" id="UP000036847">
    <property type="component" value="Chromosome"/>
</dbReference>
<dbReference type="EMBL" id="QRJE01000012">
    <property type="protein sequence ID" value="RHH12251.1"/>
    <property type="molecule type" value="Genomic_DNA"/>
</dbReference>
<proteinExistence type="predicted"/>
<evidence type="ECO:0000313" key="3">
    <source>
        <dbReference type="EMBL" id="MCZ2688355.1"/>
    </source>
</evidence>
<dbReference type="EMBL" id="CP054003">
    <property type="protein sequence ID" value="QKH86549.1"/>
    <property type="molecule type" value="Genomic_DNA"/>
</dbReference>
<feature type="transmembrane region" description="Helical" evidence="1">
    <location>
        <begin position="7"/>
        <end position="24"/>
    </location>
</feature>
<sequence>MRNKRYILSFLLFISIIMLVVPVIPHHHHANGVICMKNDVTPEPQCPRHHHHPGNDSCCNDGCMTRLNSPTPSVQADNSPHYLFTAILFTDLIIENLFKPQERRIKNYYAYRESLHSTVINCAFGLRAPPYPVV</sequence>
<protein>
    <recommendedName>
        <fullName evidence="10">Transmembrane protein</fullName>
    </recommendedName>
</protein>